<dbReference type="SUPFAM" id="SSF50939">
    <property type="entry name" value="Sialidases"/>
    <property type="match status" value="1"/>
</dbReference>
<dbReference type="CDD" id="cd15482">
    <property type="entry name" value="Sialidase_non-viral"/>
    <property type="match status" value="1"/>
</dbReference>
<dbReference type="InterPro" id="IPR011040">
    <property type="entry name" value="Sialidase"/>
</dbReference>
<dbReference type="Pfam" id="PF13088">
    <property type="entry name" value="BNR_2"/>
    <property type="match status" value="1"/>
</dbReference>
<reference evidence="2 3" key="1">
    <citation type="submission" date="2018-03" db="EMBL/GenBank/DDBJ databases">
        <title>Genomic Encyclopedia of Archaeal and Bacterial Type Strains, Phase II (KMG-II): from individual species to whole genera.</title>
        <authorList>
            <person name="Goeker M."/>
        </authorList>
    </citation>
    <scope>NUCLEOTIDE SEQUENCE [LARGE SCALE GENOMIC DNA]</scope>
    <source>
        <strain evidence="2 3">DSM 28057</strain>
    </source>
</reference>
<accession>A0A2P8DXN5</accession>
<comment type="caution">
    <text evidence="2">The sequence shown here is derived from an EMBL/GenBank/DDBJ whole genome shotgun (WGS) entry which is preliminary data.</text>
</comment>
<dbReference type="Proteomes" id="UP000240708">
    <property type="component" value="Unassembled WGS sequence"/>
</dbReference>
<feature type="domain" description="Sialidase" evidence="1">
    <location>
        <begin position="60"/>
        <end position="332"/>
    </location>
</feature>
<organism evidence="2 3">
    <name type="scientific">Cecembia rubra</name>
    <dbReference type="NCBI Taxonomy" id="1485585"/>
    <lineage>
        <taxon>Bacteria</taxon>
        <taxon>Pseudomonadati</taxon>
        <taxon>Bacteroidota</taxon>
        <taxon>Cytophagia</taxon>
        <taxon>Cytophagales</taxon>
        <taxon>Cyclobacteriaceae</taxon>
        <taxon>Cecembia</taxon>
    </lineage>
</organism>
<sequence>MTMPRLVILFFILSTGIGHAQLLLFEEIQPQVETFEFVFGEERPFAQCHASSIEKLGYGRYMIVWFAGSHEKNDDVGIWMSKGSPGNWTFPELLVKVRDDAHWNPVLFYAPDKMLYLYFKVGKEIDDWETWVMYSADLGDTWSDPQELVEGDRGGRGPVRNHILVLSNGTWLAPASIEKNRVWNAFVDRSEDGGESWLNSETLILDRELIKGEGVIQPALWESSPGNVHMLLRTSAEKIGRSDSKDFGRTWTPVELIDLPNNNSGIDVAQIKGETLALAYNPVGKNWGPRYPMELVISEDNGLTWPIKITIEEGAEGDEFSYPSLIEEEGSLVLCYTWNRENIRFVKLSLNGK</sequence>
<name>A0A2P8DXN5_9BACT</name>
<protein>
    <submittedName>
        <fullName evidence="2">Putative neuraminidase</fullName>
    </submittedName>
</protein>
<proteinExistence type="predicted"/>
<evidence type="ECO:0000259" key="1">
    <source>
        <dbReference type="Pfam" id="PF13088"/>
    </source>
</evidence>
<evidence type="ECO:0000313" key="2">
    <source>
        <dbReference type="EMBL" id="PSL01976.1"/>
    </source>
</evidence>
<evidence type="ECO:0000313" key="3">
    <source>
        <dbReference type="Proteomes" id="UP000240708"/>
    </source>
</evidence>
<keyword evidence="3" id="KW-1185">Reference proteome</keyword>
<dbReference type="PANTHER" id="PTHR43752">
    <property type="entry name" value="BNR/ASP-BOX REPEAT FAMILY PROTEIN"/>
    <property type="match status" value="1"/>
</dbReference>
<dbReference type="PANTHER" id="PTHR43752:SF2">
    <property type="entry name" value="BNR_ASP-BOX REPEAT FAMILY PROTEIN"/>
    <property type="match status" value="1"/>
</dbReference>
<dbReference type="InterPro" id="IPR036278">
    <property type="entry name" value="Sialidase_sf"/>
</dbReference>
<dbReference type="Gene3D" id="2.120.10.10">
    <property type="match status" value="1"/>
</dbReference>
<dbReference type="EMBL" id="PYGF01000011">
    <property type="protein sequence ID" value="PSL01976.1"/>
    <property type="molecule type" value="Genomic_DNA"/>
</dbReference>
<gene>
    <name evidence="2" type="ORF">CLV48_11165</name>
</gene>
<dbReference type="OrthoDB" id="41724at2"/>
<dbReference type="AlphaFoldDB" id="A0A2P8DXN5"/>